<protein>
    <submittedName>
        <fullName evidence="4">Succinate-semialdehyde dehydrogenase / glutarate-semialdehyde dehydrogenase</fullName>
    </submittedName>
</protein>
<accession>A0A1I2BFV9</accession>
<dbReference type="InterPro" id="IPR016161">
    <property type="entry name" value="Ald_DH/histidinol_DH"/>
</dbReference>
<keyword evidence="5" id="KW-1185">Reference proteome</keyword>
<dbReference type="InterPro" id="IPR016163">
    <property type="entry name" value="Ald_DH_C"/>
</dbReference>
<keyword evidence="2" id="KW-0560">Oxidoreductase</keyword>
<dbReference type="InterPro" id="IPR015590">
    <property type="entry name" value="Aldehyde_DH_dom"/>
</dbReference>
<feature type="domain" description="Aldehyde dehydrogenase" evidence="3">
    <location>
        <begin position="15"/>
        <end position="475"/>
    </location>
</feature>
<dbReference type="PANTHER" id="PTHR43353:SF5">
    <property type="entry name" value="SUCCINATE-SEMIALDEHYDE DEHYDROGENASE, MITOCHONDRIAL"/>
    <property type="match status" value="1"/>
</dbReference>
<dbReference type="Proteomes" id="UP000199516">
    <property type="component" value="Unassembled WGS sequence"/>
</dbReference>
<dbReference type="InterPro" id="IPR016162">
    <property type="entry name" value="Ald_DH_N"/>
</dbReference>
<dbReference type="InterPro" id="IPR016160">
    <property type="entry name" value="Ald_DH_CS_CYS"/>
</dbReference>
<reference evidence="4 5" key="1">
    <citation type="submission" date="2016-10" db="EMBL/GenBank/DDBJ databases">
        <authorList>
            <person name="de Groot N.N."/>
        </authorList>
    </citation>
    <scope>NUCLEOTIDE SEQUENCE [LARGE SCALE GENOMIC DNA]</scope>
    <source>
        <strain evidence="4 5">DSM 23995</strain>
    </source>
</reference>
<dbReference type="CDD" id="cd07103">
    <property type="entry name" value="ALDH_F5_SSADH_GabD"/>
    <property type="match status" value="1"/>
</dbReference>
<organism evidence="4 5">
    <name type="scientific">Alteribacillus iranensis</name>
    <dbReference type="NCBI Taxonomy" id="930128"/>
    <lineage>
        <taxon>Bacteria</taxon>
        <taxon>Bacillati</taxon>
        <taxon>Bacillota</taxon>
        <taxon>Bacilli</taxon>
        <taxon>Bacillales</taxon>
        <taxon>Bacillaceae</taxon>
        <taxon>Alteribacillus</taxon>
    </lineage>
</organism>
<dbReference type="Gene3D" id="3.40.605.10">
    <property type="entry name" value="Aldehyde Dehydrogenase, Chain A, domain 1"/>
    <property type="match status" value="1"/>
</dbReference>
<gene>
    <name evidence="4" type="ORF">SAMN05192532_102233</name>
</gene>
<dbReference type="GO" id="GO:0009450">
    <property type="term" value="P:gamma-aminobutyric acid catabolic process"/>
    <property type="evidence" value="ECO:0007669"/>
    <property type="project" value="TreeGrafter"/>
</dbReference>
<evidence type="ECO:0000259" key="3">
    <source>
        <dbReference type="Pfam" id="PF00171"/>
    </source>
</evidence>
<dbReference type="Pfam" id="PF00171">
    <property type="entry name" value="Aldedh"/>
    <property type="match status" value="1"/>
</dbReference>
<dbReference type="InterPro" id="IPR050740">
    <property type="entry name" value="Aldehyde_DH_Superfamily"/>
</dbReference>
<dbReference type="SUPFAM" id="SSF53720">
    <property type="entry name" value="ALDH-like"/>
    <property type="match status" value="1"/>
</dbReference>
<dbReference type="PROSITE" id="PS00070">
    <property type="entry name" value="ALDEHYDE_DEHYDR_CYS"/>
    <property type="match status" value="1"/>
</dbReference>
<dbReference type="OrthoDB" id="9762913at2"/>
<name>A0A1I2BFV9_9BACI</name>
<comment type="similarity">
    <text evidence="1">Belongs to the aldehyde dehydrogenase family.</text>
</comment>
<dbReference type="AlphaFoldDB" id="A0A1I2BFV9"/>
<dbReference type="EMBL" id="FONT01000002">
    <property type="protein sequence ID" value="SFE54020.1"/>
    <property type="molecule type" value="Genomic_DNA"/>
</dbReference>
<dbReference type="GO" id="GO:0004777">
    <property type="term" value="F:succinate-semialdehyde dehydrogenase (NAD+) activity"/>
    <property type="evidence" value="ECO:0007669"/>
    <property type="project" value="TreeGrafter"/>
</dbReference>
<evidence type="ECO:0000313" key="4">
    <source>
        <dbReference type="EMBL" id="SFE54020.1"/>
    </source>
</evidence>
<dbReference type="PANTHER" id="PTHR43353">
    <property type="entry name" value="SUCCINATE-SEMIALDEHYDE DEHYDROGENASE, MITOCHONDRIAL"/>
    <property type="match status" value="1"/>
</dbReference>
<evidence type="ECO:0000256" key="2">
    <source>
        <dbReference type="ARBA" id="ARBA00023002"/>
    </source>
</evidence>
<proteinExistence type="inferred from homology"/>
<dbReference type="FunFam" id="3.40.309.10:FF:000004">
    <property type="entry name" value="Succinate-semialdehyde dehydrogenase I"/>
    <property type="match status" value="1"/>
</dbReference>
<dbReference type="RefSeq" id="WP_091658507.1">
    <property type="nucleotide sequence ID" value="NZ_FONT01000002.1"/>
</dbReference>
<sequence length="481" mass="52614">MITETAKGIYINGKWTSTENNKTFDIVNPATNEKIAEVPYGSGRDMKLAIEAADKAFTTWSQYTARERSSYLYKAYQLMLDRKEELASILTQEQGKPLSESRGEIDFAASFLLWFAEEANRSYGEVIPASKKNKRLMVVPQPVGVVGAITPWNFPSAMVTRKVAPALAAGCTVVLKPAEQTPLSAIEIVKIFNEVGLPEGVLNIVTGDPQSIGKEMMDNNIVRHVTFTGSTKVGKHLMKESANTVKKLSLELGGHAPLIVFEDANIDLAVDQAIASKYRNAGQTCICTNRIFVHSNIEELFLEKLENKVKQMKIGNGTEEGTEIGPLINEEALRKVKTQVGDAIEKGADLRTGGETWEGPGGYFYKPTILANVSHSMSIMSEETFGPVVPIVSFTDDKEVVKEANNTNYGLAAFLFTTNIERAISTMEKLEYGIVGINDVFPGTAEAPFGGIKESGMGKEGSHEGLKEFLEMKYVSLSLSE</sequence>
<evidence type="ECO:0000256" key="1">
    <source>
        <dbReference type="ARBA" id="ARBA00009986"/>
    </source>
</evidence>
<evidence type="ECO:0000313" key="5">
    <source>
        <dbReference type="Proteomes" id="UP000199516"/>
    </source>
</evidence>
<dbReference type="FunFam" id="3.40.605.10:FF:000005">
    <property type="entry name" value="Succinate-semialdehyde dehydrogenase I"/>
    <property type="match status" value="1"/>
</dbReference>
<dbReference type="Gene3D" id="3.40.309.10">
    <property type="entry name" value="Aldehyde Dehydrogenase, Chain A, domain 2"/>
    <property type="match status" value="1"/>
</dbReference>
<dbReference type="STRING" id="930128.SAMN05192532_102233"/>